<feature type="binding site" evidence="5">
    <location>
        <begin position="135"/>
        <end position="137"/>
    </location>
    <ligand>
        <name>UDP-N-acetyl-alpha-D-galactosamine</name>
        <dbReference type="ChEBI" id="CHEBI:67138"/>
    </ligand>
</feature>
<dbReference type="GO" id="GO:0016020">
    <property type="term" value="C:membrane"/>
    <property type="evidence" value="ECO:0007669"/>
    <property type="project" value="UniProtKB-SubCell"/>
</dbReference>
<feature type="region of interest" description="Disordered" evidence="7">
    <location>
        <begin position="407"/>
        <end position="440"/>
    </location>
</feature>
<dbReference type="Gene3D" id="3.90.550.10">
    <property type="entry name" value="Spore Coat Polysaccharide Biosynthesis Protein SpsA, Chain A"/>
    <property type="match status" value="1"/>
</dbReference>
<dbReference type="InterPro" id="IPR035979">
    <property type="entry name" value="RBD_domain_sf"/>
</dbReference>
<dbReference type="AlphaFoldDB" id="A0AAW0MGM3"/>
<dbReference type="GO" id="GO:0005975">
    <property type="term" value="P:carbohydrate metabolic process"/>
    <property type="evidence" value="ECO:0007669"/>
    <property type="project" value="InterPro"/>
</dbReference>
<evidence type="ECO:0000256" key="4">
    <source>
        <dbReference type="ARBA" id="ARBA00022679"/>
    </source>
</evidence>
<dbReference type="GO" id="GO:0016758">
    <property type="term" value="F:hexosyltransferase activity"/>
    <property type="evidence" value="ECO:0007669"/>
    <property type="project" value="InterPro"/>
</dbReference>
<keyword evidence="6" id="KW-0479">Metal-binding</keyword>
<feature type="binding site" evidence="5">
    <location>
        <position position="51"/>
    </location>
    <ligand>
        <name>UDP-N-acetyl-alpha-D-galactosamine</name>
        <dbReference type="ChEBI" id="CHEBI:67138"/>
    </ligand>
</feature>
<dbReference type="GO" id="GO:0003676">
    <property type="term" value="F:nucleic acid binding"/>
    <property type="evidence" value="ECO:0007669"/>
    <property type="project" value="InterPro"/>
</dbReference>
<evidence type="ECO:0000256" key="6">
    <source>
        <dbReference type="PIRSR" id="PIRSR605076-3"/>
    </source>
</evidence>
<evidence type="ECO:0000313" key="10">
    <source>
        <dbReference type="Proteomes" id="UP001460270"/>
    </source>
</evidence>
<evidence type="ECO:0000256" key="3">
    <source>
        <dbReference type="ARBA" id="ARBA00022676"/>
    </source>
</evidence>
<dbReference type="GO" id="GO:0046872">
    <property type="term" value="F:metal ion binding"/>
    <property type="evidence" value="ECO:0007669"/>
    <property type="project" value="UniProtKB-KW"/>
</dbReference>
<comment type="caution">
    <text evidence="9">The sequence shown here is derived from an EMBL/GenBank/DDBJ whole genome shotgun (WGS) entry which is preliminary data.</text>
</comment>
<dbReference type="Pfam" id="PF25517">
    <property type="entry name" value="DSRM_RDM1"/>
    <property type="match status" value="1"/>
</dbReference>
<dbReference type="InterPro" id="IPR057652">
    <property type="entry name" value="DSRM_RDM1"/>
</dbReference>
<protein>
    <recommendedName>
        <fullName evidence="8">DM1 domain-containing protein</fullName>
    </recommendedName>
</protein>
<name>A0AAW0MGM3_9GOBI</name>
<keyword evidence="6" id="KW-0464">Manganese</keyword>
<dbReference type="Gene3D" id="3.30.70.330">
    <property type="match status" value="1"/>
</dbReference>
<evidence type="ECO:0000256" key="5">
    <source>
        <dbReference type="PIRSR" id="PIRSR605076-2"/>
    </source>
</evidence>
<feature type="binding site" evidence="6">
    <location>
        <position position="135"/>
    </location>
    <ligand>
        <name>Mn(2+)</name>
        <dbReference type="ChEBI" id="CHEBI:29035"/>
    </ligand>
</feature>
<keyword evidence="3" id="KW-0328">Glycosyltransferase</keyword>
<dbReference type="PANTHER" id="PTHR10462:SF49">
    <property type="entry name" value="GLOBOSIDE ALPHA-1,3-N-ACETYLGALACTOSAMINYLTRANSFERASE 1"/>
    <property type="match status" value="1"/>
</dbReference>
<dbReference type="InterPro" id="IPR029044">
    <property type="entry name" value="Nucleotide-diphossugar_trans"/>
</dbReference>
<dbReference type="PANTHER" id="PTHR10462">
    <property type="entry name" value="GLYCOSYLTRANSFERASE-RELATED"/>
    <property type="match status" value="1"/>
</dbReference>
<dbReference type="InterPro" id="IPR012677">
    <property type="entry name" value="Nucleotide-bd_a/b_plait_sf"/>
</dbReference>
<proteinExistence type="inferred from homology"/>
<evidence type="ECO:0000259" key="8">
    <source>
        <dbReference type="Pfam" id="PF25517"/>
    </source>
</evidence>
<dbReference type="SUPFAM" id="SSF54928">
    <property type="entry name" value="RNA-binding domain, RBD"/>
    <property type="match status" value="1"/>
</dbReference>
<feature type="compositionally biased region" description="Gly residues" evidence="7">
    <location>
        <begin position="170"/>
        <end position="201"/>
    </location>
</feature>
<evidence type="ECO:0000256" key="2">
    <source>
        <dbReference type="ARBA" id="ARBA00010413"/>
    </source>
</evidence>
<dbReference type="SUPFAM" id="SSF53448">
    <property type="entry name" value="Nucleotide-diphospho-sugar transferases"/>
    <property type="match status" value="1"/>
</dbReference>
<dbReference type="Pfam" id="PF03414">
    <property type="entry name" value="Glyco_transf_6"/>
    <property type="match status" value="1"/>
</dbReference>
<evidence type="ECO:0000256" key="1">
    <source>
        <dbReference type="ARBA" id="ARBA00004606"/>
    </source>
</evidence>
<sequence length="440" mass="48002">MREIVRTDVVTVTPWLAPIVWESTFDPVLLDAIFKPQNLTIAATVFAVGKYIQFLKDFLETLDKFFFVGYNVHIYIFTDRPNEVPKVQTAPGRKVSVRVVPSANRWQEISARRMEMVHDLLQDIRSFTHFVFCLDVDSKFHGRWSSESLASWWPWRTQATTTNPATVSRGGDGGGAPAAGGGGAPAAGGGGAPAAGGGGAPAAGQVEAELQQQVEAELQQQVEAELVEFVVPVENNKTLFVWNLEATRPEHQILVALSSLFSSFGPLYFLKLFPADPGFYSALVKFYSCIQAQRAQRHAHNCTGLQQRPLKVSLSSKKTPHFLSHSRPLSHAHCLNLANHILGFNGWSSDIITLKELEPGPGPGPGPGSGPGLAQAGLFSAALLPLPPADHQRRRCAAAEHRLFRPRADVEESWASAEISERTGSGPGFQQRQDGSARQR</sequence>
<dbReference type="InterPro" id="IPR005076">
    <property type="entry name" value="Glyco_trans_6"/>
</dbReference>
<evidence type="ECO:0000256" key="7">
    <source>
        <dbReference type="SAM" id="MobiDB-lite"/>
    </source>
</evidence>
<comment type="similarity">
    <text evidence="2">Belongs to the glycosyltransferase 6 family.</text>
</comment>
<dbReference type="GO" id="GO:0031982">
    <property type="term" value="C:vesicle"/>
    <property type="evidence" value="ECO:0007669"/>
    <property type="project" value="TreeGrafter"/>
</dbReference>
<feature type="binding site" evidence="6">
    <location>
        <position position="137"/>
    </location>
    <ligand>
        <name>Mn(2+)</name>
        <dbReference type="ChEBI" id="CHEBI:29035"/>
    </ligand>
</feature>
<feature type="binding site" evidence="5">
    <location>
        <begin position="46"/>
        <end position="48"/>
    </location>
    <ligand>
        <name>UDP-N-acetyl-alpha-D-galactosamine</name>
        <dbReference type="ChEBI" id="CHEBI:67138"/>
    </ligand>
</feature>
<organism evidence="9 10">
    <name type="scientific">Mugilogobius chulae</name>
    <name type="common">yellowstripe goby</name>
    <dbReference type="NCBI Taxonomy" id="88201"/>
    <lineage>
        <taxon>Eukaryota</taxon>
        <taxon>Metazoa</taxon>
        <taxon>Chordata</taxon>
        <taxon>Craniata</taxon>
        <taxon>Vertebrata</taxon>
        <taxon>Euteleostomi</taxon>
        <taxon>Actinopterygii</taxon>
        <taxon>Neopterygii</taxon>
        <taxon>Teleostei</taxon>
        <taxon>Neoteleostei</taxon>
        <taxon>Acanthomorphata</taxon>
        <taxon>Gobiaria</taxon>
        <taxon>Gobiiformes</taxon>
        <taxon>Gobioidei</taxon>
        <taxon>Gobiidae</taxon>
        <taxon>Gobionellinae</taxon>
        <taxon>Mugilogobius</taxon>
    </lineage>
</organism>
<reference evidence="10" key="1">
    <citation type="submission" date="2024-04" db="EMBL/GenBank/DDBJ databases">
        <title>Salinicola lusitanus LLJ914,a marine bacterium isolated from the Okinawa Trough.</title>
        <authorList>
            <person name="Li J."/>
        </authorList>
    </citation>
    <scope>NUCLEOTIDE SEQUENCE [LARGE SCALE GENOMIC DNA]</scope>
</reference>
<keyword evidence="4" id="KW-0808">Transferase</keyword>
<dbReference type="GO" id="GO:0005794">
    <property type="term" value="C:Golgi apparatus"/>
    <property type="evidence" value="ECO:0007669"/>
    <property type="project" value="TreeGrafter"/>
</dbReference>
<dbReference type="EMBL" id="JBBPFD010000212">
    <property type="protein sequence ID" value="KAK7879699.1"/>
    <property type="molecule type" value="Genomic_DNA"/>
</dbReference>
<comment type="subcellular location">
    <subcellularLocation>
        <location evidence="1">Membrane</location>
        <topology evidence="1">Single-pass type II membrane protein</topology>
    </subcellularLocation>
</comment>
<feature type="domain" description="DM1" evidence="8">
    <location>
        <begin position="329"/>
        <end position="358"/>
    </location>
</feature>
<feature type="region of interest" description="Disordered" evidence="7">
    <location>
        <begin position="162"/>
        <end position="204"/>
    </location>
</feature>
<gene>
    <name evidence="9" type="ORF">WMY93_033591</name>
</gene>
<keyword evidence="10" id="KW-1185">Reference proteome</keyword>
<accession>A0AAW0MGM3</accession>
<comment type="cofactor">
    <cofactor evidence="6">
        <name>Mn(2+)</name>
        <dbReference type="ChEBI" id="CHEBI:29035"/>
    </cofactor>
    <text evidence="6">Binds 1 Mn(2+) ion per subunit.</text>
</comment>
<evidence type="ECO:0000313" key="9">
    <source>
        <dbReference type="EMBL" id="KAK7879699.1"/>
    </source>
</evidence>
<dbReference type="Proteomes" id="UP001460270">
    <property type="component" value="Unassembled WGS sequence"/>
</dbReference>